<dbReference type="InterPro" id="IPR005064">
    <property type="entry name" value="BUG"/>
</dbReference>
<accession>A0ABT7NAQ2</accession>
<dbReference type="PANTHER" id="PTHR42928">
    <property type="entry name" value="TRICARBOXYLATE-BINDING PROTEIN"/>
    <property type="match status" value="1"/>
</dbReference>
<evidence type="ECO:0000256" key="2">
    <source>
        <dbReference type="SAM" id="SignalP"/>
    </source>
</evidence>
<keyword evidence="4" id="KW-1185">Reference proteome</keyword>
<dbReference type="Gene3D" id="3.40.190.150">
    <property type="entry name" value="Bordetella uptake gene, domain 1"/>
    <property type="match status" value="1"/>
</dbReference>
<feature type="signal peptide" evidence="2">
    <location>
        <begin position="1"/>
        <end position="41"/>
    </location>
</feature>
<comment type="similarity">
    <text evidence="1">Belongs to the UPF0065 (bug) family.</text>
</comment>
<gene>
    <name evidence="3" type="ORF">QTH91_11035</name>
</gene>
<dbReference type="SUPFAM" id="SSF53850">
    <property type="entry name" value="Periplasmic binding protein-like II"/>
    <property type="match status" value="1"/>
</dbReference>
<evidence type="ECO:0000313" key="4">
    <source>
        <dbReference type="Proteomes" id="UP001174908"/>
    </source>
</evidence>
<dbReference type="Gene3D" id="3.40.190.10">
    <property type="entry name" value="Periplasmic binding protein-like II"/>
    <property type="match status" value="1"/>
</dbReference>
<dbReference type="PIRSF" id="PIRSF017082">
    <property type="entry name" value="YflP"/>
    <property type="match status" value="1"/>
</dbReference>
<proteinExistence type="inferred from homology"/>
<feature type="chain" id="PRO_5045958834" evidence="2">
    <location>
        <begin position="42"/>
        <end position="338"/>
    </location>
</feature>
<name>A0ABT7NAQ2_9BURK</name>
<sequence>MTFTKHFAQTNPQLPRFGVLAIRLGRALIATSVLCAGGAFAQTTWKPDRQVTLVVPYNPGGGTDATARAVASRLTTLWNQPVVVENIGGADGLIGTRRVIEAAPDGYTLLFQVPSILLMKYQRSLKGIDPVSQLTPVTAVATSPTALVMSASLPFKTLPELIAYCKARPCNVGSGENSSKIRAQKFSADYELKDMAVVNYKGTSPIVSDLVSGNLTMAFTGITAAIPLHKSGRVRILVTNGNQRAHALPDVPTSMEAGWLDSYSVTWYGMFAPKGTPEAVTRGIADATREAGKDVHVREALTVAGAEPAFTSPAEFTEMIKQDSARLGALVKRFPLED</sequence>
<comment type="caution">
    <text evidence="3">The sequence shown here is derived from an EMBL/GenBank/DDBJ whole genome shotgun (WGS) entry which is preliminary data.</text>
</comment>
<dbReference type="InterPro" id="IPR042100">
    <property type="entry name" value="Bug_dom1"/>
</dbReference>
<protein>
    <submittedName>
        <fullName evidence="3">Tripartite tricarboxylate transporter substrate binding protein</fullName>
    </submittedName>
</protein>
<dbReference type="CDD" id="cd07012">
    <property type="entry name" value="PBP2_Bug_TTT"/>
    <property type="match status" value="1"/>
</dbReference>
<dbReference type="Proteomes" id="UP001174908">
    <property type="component" value="Unassembled WGS sequence"/>
</dbReference>
<keyword evidence="2" id="KW-0732">Signal</keyword>
<dbReference type="Pfam" id="PF03401">
    <property type="entry name" value="TctC"/>
    <property type="match status" value="1"/>
</dbReference>
<reference evidence="3" key="1">
    <citation type="submission" date="2023-06" db="EMBL/GenBank/DDBJ databases">
        <authorList>
            <person name="Jiang Y."/>
            <person name="Liu Q."/>
        </authorList>
    </citation>
    <scope>NUCLEOTIDE SEQUENCE</scope>
    <source>
        <strain evidence="3">CGMCC 1.12089</strain>
    </source>
</reference>
<dbReference type="RefSeq" id="WP_286660123.1">
    <property type="nucleotide sequence ID" value="NZ_JASZYV010000002.1"/>
</dbReference>
<dbReference type="EMBL" id="JASZYV010000002">
    <property type="protein sequence ID" value="MDM0045017.1"/>
    <property type="molecule type" value="Genomic_DNA"/>
</dbReference>
<organism evidence="3 4">
    <name type="scientific">Variovorax dokdonensis</name>
    <dbReference type="NCBI Taxonomy" id="344883"/>
    <lineage>
        <taxon>Bacteria</taxon>
        <taxon>Pseudomonadati</taxon>
        <taxon>Pseudomonadota</taxon>
        <taxon>Betaproteobacteria</taxon>
        <taxon>Burkholderiales</taxon>
        <taxon>Comamonadaceae</taxon>
        <taxon>Variovorax</taxon>
    </lineage>
</organism>
<evidence type="ECO:0000313" key="3">
    <source>
        <dbReference type="EMBL" id="MDM0045017.1"/>
    </source>
</evidence>
<evidence type="ECO:0000256" key="1">
    <source>
        <dbReference type="ARBA" id="ARBA00006987"/>
    </source>
</evidence>
<dbReference type="PANTHER" id="PTHR42928:SF5">
    <property type="entry name" value="BLR1237 PROTEIN"/>
    <property type="match status" value="1"/>
</dbReference>